<dbReference type="Proteomes" id="UP000059188">
    <property type="component" value="Unassembled WGS sequence"/>
</dbReference>
<feature type="chain" id="PRO_5002113955" evidence="1">
    <location>
        <begin position="26"/>
        <end position="86"/>
    </location>
</feature>
<keyword evidence="1" id="KW-0732">Signal</keyword>
<evidence type="ECO:0000313" key="2">
    <source>
        <dbReference type="EMBL" id="CEL53345.1"/>
    </source>
</evidence>
<dbReference type="EMBL" id="LN679111">
    <property type="protein sequence ID" value="CEL53345.1"/>
    <property type="molecule type" value="Genomic_DNA"/>
</dbReference>
<organism evidence="2 3">
    <name type="scientific">Thanatephorus cucumeris (strain AG1-IB / isolate 7/3/14)</name>
    <name type="common">Lettuce bottom rot fungus</name>
    <name type="synonym">Rhizoctonia solani</name>
    <dbReference type="NCBI Taxonomy" id="1108050"/>
    <lineage>
        <taxon>Eukaryota</taxon>
        <taxon>Fungi</taxon>
        <taxon>Dikarya</taxon>
        <taxon>Basidiomycota</taxon>
        <taxon>Agaricomycotina</taxon>
        <taxon>Agaricomycetes</taxon>
        <taxon>Cantharellales</taxon>
        <taxon>Ceratobasidiaceae</taxon>
        <taxon>Rhizoctonia</taxon>
        <taxon>Rhizoctonia solani AG-1</taxon>
    </lineage>
</organism>
<gene>
    <name evidence="2" type="ORF">RSOLAG1IB_06312</name>
</gene>
<evidence type="ECO:0000313" key="3">
    <source>
        <dbReference type="Proteomes" id="UP000059188"/>
    </source>
</evidence>
<name>A0A0B7F717_THACB</name>
<evidence type="ECO:0000256" key="1">
    <source>
        <dbReference type="SAM" id="SignalP"/>
    </source>
</evidence>
<sequence>MDPFCGVRGIWMSSTLLLGASFASANFSSPTHKSDQKFFIKIATSQPFNSTSSSLVLNLLVSFRHQESTSLYFAFSTDQLLGYRPD</sequence>
<accession>A0A0B7F717</accession>
<dbReference type="AlphaFoldDB" id="A0A0B7F717"/>
<protein>
    <submittedName>
        <fullName evidence="2">Uncharacterized protein</fullName>
    </submittedName>
</protein>
<reference evidence="2 3" key="1">
    <citation type="submission" date="2014-11" db="EMBL/GenBank/DDBJ databases">
        <authorList>
            <person name="Wibberg Daniel"/>
        </authorList>
    </citation>
    <scope>NUCLEOTIDE SEQUENCE [LARGE SCALE GENOMIC DNA]</scope>
    <source>
        <strain evidence="2">Rhizoctonia solani AG1-IB 7/3/14</strain>
    </source>
</reference>
<keyword evidence="3" id="KW-1185">Reference proteome</keyword>
<feature type="signal peptide" evidence="1">
    <location>
        <begin position="1"/>
        <end position="25"/>
    </location>
</feature>
<proteinExistence type="predicted"/>